<dbReference type="PANTHER" id="PTHR46552">
    <property type="entry name" value="NADH-UBIQUINONE OXIDOREDUCTASE CHAIN 2"/>
    <property type="match status" value="1"/>
</dbReference>
<keyword evidence="16 19" id="KW-0472">Membrane</keyword>
<dbReference type="CTD" id="4536"/>
<protein>
    <recommendedName>
        <fullName evidence="5">NADH-ubiquinone oxidoreductase chain 2</fullName>
        <ecNumber evidence="4">7.1.1.2</ecNumber>
    </recommendedName>
    <alternativeName>
        <fullName evidence="17">NADH dehydrogenase subunit 2</fullName>
    </alternativeName>
</protein>
<feature type="transmembrane region" description="Helical" evidence="19">
    <location>
        <begin position="68"/>
        <end position="91"/>
    </location>
</feature>
<feature type="transmembrane region" description="Helical" evidence="19">
    <location>
        <begin position="134"/>
        <end position="154"/>
    </location>
</feature>
<evidence type="ECO:0000256" key="3">
    <source>
        <dbReference type="ARBA" id="ARBA00007012"/>
    </source>
</evidence>
<evidence type="ECO:0000313" key="21">
    <source>
        <dbReference type="EMBL" id="APU51888.1"/>
    </source>
</evidence>
<evidence type="ECO:0000256" key="13">
    <source>
        <dbReference type="ARBA" id="ARBA00023027"/>
    </source>
</evidence>
<evidence type="ECO:0000256" key="14">
    <source>
        <dbReference type="ARBA" id="ARBA00023075"/>
    </source>
</evidence>
<keyword evidence="14" id="KW-0830">Ubiquinone</keyword>
<evidence type="ECO:0000256" key="12">
    <source>
        <dbReference type="ARBA" id="ARBA00022989"/>
    </source>
</evidence>
<keyword evidence="8 19" id="KW-0812">Transmembrane</keyword>
<evidence type="ECO:0000256" key="2">
    <source>
        <dbReference type="ARBA" id="ARBA00004448"/>
    </source>
</evidence>
<dbReference type="GO" id="GO:0005743">
    <property type="term" value="C:mitochondrial inner membrane"/>
    <property type="evidence" value="ECO:0007669"/>
    <property type="project" value="UniProtKB-SubCell"/>
</dbReference>
<feature type="transmembrane region" description="Helical" evidence="19">
    <location>
        <begin position="7"/>
        <end position="24"/>
    </location>
</feature>
<organism evidence="21">
    <name type="scientific">Entylia carinata</name>
    <name type="common">Keeled treehopper</name>
    <dbReference type="NCBI Taxonomy" id="1464891"/>
    <lineage>
        <taxon>Eukaryota</taxon>
        <taxon>Metazoa</taxon>
        <taxon>Ecdysozoa</taxon>
        <taxon>Arthropoda</taxon>
        <taxon>Hexapoda</taxon>
        <taxon>Insecta</taxon>
        <taxon>Pterygota</taxon>
        <taxon>Neoptera</taxon>
        <taxon>Paraneoptera</taxon>
        <taxon>Hemiptera</taxon>
        <taxon>Auchenorrhyncha</taxon>
        <taxon>Membracoidea</taxon>
        <taxon>Membracidae</taxon>
        <taxon>Entylia</taxon>
    </lineage>
</organism>
<dbReference type="InterPro" id="IPR050175">
    <property type="entry name" value="Complex_I_Subunit_2"/>
</dbReference>
<dbReference type="PANTHER" id="PTHR46552:SF1">
    <property type="entry name" value="NADH-UBIQUINONE OXIDOREDUCTASE CHAIN 2"/>
    <property type="match status" value="1"/>
</dbReference>
<keyword evidence="11" id="KW-0249">Electron transport</keyword>
<evidence type="ECO:0000256" key="19">
    <source>
        <dbReference type="SAM" id="Phobius"/>
    </source>
</evidence>
<comment type="catalytic activity">
    <reaction evidence="18">
        <text>a ubiquinone + NADH + 5 H(+)(in) = a ubiquinol + NAD(+) + 4 H(+)(out)</text>
        <dbReference type="Rhea" id="RHEA:29091"/>
        <dbReference type="Rhea" id="RHEA-COMP:9565"/>
        <dbReference type="Rhea" id="RHEA-COMP:9566"/>
        <dbReference type="ChEBI" id="CHEBI:15378"/>
        <dbReference type="ChEBI" id="CHEBI:16389"/>
        <dbReference type="ChEBI" id="CHEBI:17976"/>
        <dbReference type="ChEBI" id="CHEBI:57540"/>
        <dbReference type="ChEBI" id="CHEBI:57945"/>
        <dbReference type="EC" id="7.1.1.2"/>
    </reaction>
</comment>
<proteinExistence type="inferred from homology"/>
<keyword evidence="6" id="KW-0813">Transport</keyword>
<evidence type="ECO:0000256" key="17">
    <source>
        <dbReference type="ARBA" id="ARBA00031028"/>
    </source>
</evidence>
<dbReference type="Pfam" id="PF00361">
    <property type="entry name" value="Proton_antipo_M"/>
    <property type="match status" value="2"/>
</dbReference>
<name>A0A343AXP0_ENTCR</name>
<keyword evidence="12 19" id="KW-1133">Transmembrane helix</keyword>
<keyword evidence="9" id="KW-0999">Mitochondrion inner membrane</keyword>
<evidence type="ECO:0000256" key="6">
    <source>
        <dbReference type="ARBA" id="ARBA00022448"/>
    </source>
</evidence>
<evidence type="ECO:0000256" key="11">
    <source>
        <dbReference type="ARBA" id="ARBA00022982"/>
    </source>
</evidence>
<feature type="domain" description="NADH:quinone oxidoreductase/Mrp antiporter transmembrane" evidence="20">
    <location>
        <begin position="24"/>
        <end position="81"/>
    </location>
</feature>
<comment type="function">
    <text evidence="1">Core subunit of the mitochondrial membrane respiratory chain NADH dehydrogenase (Complex I) that is believed to belong to the minimal assembly required for catalysis. Complex I functions in the transfer of electrons from NADH to the respiratory chain. The immediate electron acceptor for the enzyme is believed to be ubiquinone.</text>
</comment>
<dbReference type="GO" id="GO:0008137">
    <property type="term" value="F:NADH dehydrogenase (ubiquinone) activity"/>
    <property type="evidence" value="ECO:0007669"/>
    <property type="project" value="UniProtKB-EC"/>
</dbReference>
<keyword evidence="10" id="KW-1278">Translocase</keyword>
<feature type="domain" description="NADH:quinone oxidoreductase/Mrp antiporter transmembrane" evidence="20">
    <location>
        <begin position="84"/>
        <end position="271"/>
    </location>
</feature>
<feature type="transmembrane region" description="Helical" evidence="19">
    <location>
        <begin position="174"/>
        <end position="194"/>
    </location>
</feature>
<comment type="similarity">
    <text evidence="3">Belongs to the complex I subunit 2 family.</text>
</comment>
<evidence type="ECO:0000256" key="18">
    <source>
        <dbReference type="ARBA" id="ARBA00049551"/>
    </source>
</evidence>
<evidence type="ECO:0000256" key="9">
    <source>
        <dbReference type="ARBA" id="ARBA00022792"/>
    </source>
</evidence>
<dbReference type="InterPro" id="IPR001750">
    <property type="entry name" value="ND/Mrp_TM"/>
</dbReference>
<evidence type="ECO:0000256" key="16">
    <source>
        <dbReference type="ARBA" id="ARBA00023136"/>
    </source>
</evidence>
<dbReference type="EC" id="7.1.1.2" evidence="4"/>
<dbReference type="EMBL" id="KX495488">
    <property type="protein sequence ID" value="APU51888.1"/>
    <property type="molecule type" value="Genomic_DNA"/>
</dbReference>
<dbReference type="AlphaFoldDB" id="A0A343AXP0"/>
<keyword evidence="15 21" id="KW-0496">Mitochondrion</keyword>
<evidence type="ECO:0000259" key="20">
    <source>
        <dbReference type="Pfam" id="PF00361"/>
    </source>
</evidence>
<evidence type="ECO:0000256" key="10">
    <source>
        <dbReference type="ARBA" id="ARBA00022967"/>
    </source>
</evidence>
<evidence type="ECO:0000256" key="7">
    <source>
        <dbReference type="ARBA" id="ARBA00022660"/>
    </source>
</evidence>
<dbReference type="RefSeq" id="YP_009344623.1">
    <property type="nucleotide sequence ID" value="NC_033539.1"/>
</dbReference>
<keyword evidence="13" id="KW-0520">NAD</keyword>
<keyword evidence="7" id="KW-0679">Respiratory chain</keyword>
<evidence type="ECO:0000256" key="1">
    <source>
        <dbReference type="ARBA" id="ARBA00003257"/>
    </source>
</evidence>
<reference evidence="21" key="1">
    <citation type="journal article" date="2016" name="Mitochondrial DNA Part B Resour">
        <title>The complete mitochondrial genome of Entylia carinata (Hemiptera: Membracidae).</title>
        <authorList>
            <person name="Mao M."/>
            <person name="Yang X."/>
            <person name="Bennett G."/>
        </authorList>
    </citation>
    <scope>NUCLEOTIDE SEQUENCE</scope>
</reference>
<geneLocation type="mitochondrion" evidence="21"/>
<sequence length="322" mass="38051">MNKNFNLMMFKTVLIMGVVISMSSNNWMSMWLGMEISMMSFIPLMSSKKKLSSESCMKYYIIQSLSSSIMMMGIIMISLNLNFNMILILSIFMKLGMTPFHNWVLSIVEGMNYSNMFILFTFMKMAPMNMMSYINVEIQLIVMLGLIISSVSAINQNSIKKIMSYSSIYNMSMMMTSISNWTSWLTYMTMYLVANFMMMKMCEMMNLNFINQIYMNNYNLMNKIMMWIFMTSISGMPPMITFMMKMIIMEEMITTNQYMMLYIIISTSVITMFFYMRMSLLSLMFFLILPKWMMTKKKKIKNEYLLISVMIYPITCCLKSFY</sequence>
<comment type="subcellular location">
    <subcellularLocation>
        <location evidence="2">Mitochondrion inner membrane</location>
        <topology evidence="2">Multi-pass membrane protein</topology>
    </subcellularLocation>
</comment>
<evidence type="ECO:0000256" key="5">
    <source>
        <dbReference type="ARBA" id="ARBA00021008"/>
    </source>
</evidence>
<feature type="transmembrane region" description="Helical" evidence="19">
    <location>
        <begin position="260"/>
        <end position="290"/>
    </location>
</feature>
<dbReference type="GO" id="GO:0006120">
    <property type="term" value="P:mitochondrial electron transport, NADH to ubiquinone"/>
    <property type="evidence" value="ECO:0007669"/>
    <property type="project" value="TreeGrafter"/>
</dbReference>
<dbReference type="GeneID" id="30901710"/>
<feature type="transmembrane region" description="Helical" evidence="19">
    <location>
        <begin position="224"/>
        <end position="248"/>
    </location>
</feature>
<accession>A0A343AXP0</accession>
<evidence type="ECO:0000256" key="15">
    <source>
        <dbReference type="ARBA" id="ARBA00023128"/>
    </source>
</evidence>
<evidence type="ECO:0000256" key="4">
    <source>
        <dbReference type="ARBA" id="ARBA00012944"/>
    </source>
</evidence>
<evidence type="ECO:0000256" key="8">
    <source>
        <dbReference type="ARBA" id="ARBA00022692"/>
    </source>
</evidence>
<gene>
    <name evidence="21" type="primary">ND2</name>
</gene>